<dbReference type="EMBL" id="RJQC01000002">
    <property type="protein sequence ID" value="RNM30132.1"/>
    <property type="molecule type" value="Genomic_DNA"/>
</dbReference>
<dbReference type="AlphaFoldDB" id="A0A3N0I1A9"/>
<accession>A0A3N0I1A9</accession>
<gene>
    <name evidence="2" type="ORF">EDX97_04835</name>
</gene>
<dbReference type="Pfam" id="PF08708">
    <property type="entry name" value="PriCT_1"/>
    <property type="match status" value="1"/>
</dbReference>
<evidence type="ECO:0000313" key="2">
    <source>
        <dbReference type="EMBL" id="RNM30132.1"/>
    </source>
</evidence>
<comment type="caution">
    <text evidence="2">The sequence shown here is derived from an EMBL/GenBank/DDBJ whole genome shotgun (WGS) entry which is preliminary data.</text>
</comment>
<reference evidence="2 3" key="1">
    <citation type="submission" date="2018-11" db="EMBL/GenBank/DDBJ databases">
        <title>Clostridium sp. nov., a member of the family Erysipelotrichaceae isolated from pig faeces.</title>
        <authorList>
            <person name="Chang Y.-H."/>
        </authorList>
    </citation>
    <scope>NUCLEOTIDE SEQUENCE [LARGE SCALE GENOMIC DNA]</scope>
    <source>
        <strain evidence="2 3">YH-panp20</strain>
    </source>
</reference>
<evidence type="ECO:0000313" key="3">
    <source>
        <dbReference type="Proteomes" id="UP000276568"/>
    </source>
</evidence>
<organism evidence="2 3">
    <name type="scientific">Absicoccus porci</name>
    <dbReference type="NCBI Taxonomy" id="2486576"/>
    <lineage>
        <taxon>Bacteria</taxon>
        <taxon>Bacillati</taxon>
        <taxon>Bacillota</taxon>
        <taxon>Erysipelotrichia</taxon>
        <taxon>Erysipelotrichales</taxon>
        <taxon>Erysipelotrichaceae</taxon>
        <taxon>Absicoccus</taxon>
    </lineage>
</organism>
<dbReference type="Proteomes" id="UP000276568">
    <property type="component" value="Unassembled WGS sequence"/>
</dbReference>
<proteinExistence type="predicted"/>
<sequence>MDIIAKGHQSIIYPTEGYSIGNDLPIEWANESVYKLLNLKNHNIDKHDVNTGAQYKSVPFNKDDSISDGKRHDFLIREISKLKNKGVQDTVIETYIREVNERLCVPPIPKKELETTVIGAIERMDGMNENMHPPKGIVLLYGWKDTLKLLNEKGLLFNLIDGLFEYEINGVEPDFTEPLLQYFWADKRQYIDKALVNYGISQKGRELGGFNKNRIAKGLPKATYEEMLQIKEQEKSENNEDG</sequence>
<dbReference type="RefSeq" id="WP_128520061.1">
    <property type="nucleotide sequence ID" value="NZ_RJQC01000002.1"/>
</dbReference>
<dbReference type="OrthoDB" id="9779724at2"/>
<name>A0A3N0I1A9_9FIRM</name>
<evidence type="ECO:0000259" key="1">
    <source>
        <dbReference type="Pfam" id="PF08708"/>
    </source>
</evidence>
<protein>
    <recommendedName>
        <fullName evidence="1">Primase C-terminal 1 domain-containing protein</fullName>
    </recommendedName>
</protein>
<dbReference type="InterPro" id="IPR014820">
    <property type="entry name" value="PriCT_1"/>
</dbReference>
<keyword evidence="3" id="KW-1185">Reference proteome</keyword>
<feature type="domain" description="Primase C-terminal 1" evidence="1">
    <location>
        <begin position="66"/>
        <end position="117"/>
    </location>
</feature>